<accession>A0A2S6HW72</accession>
<dbReference type="InterPro" id="IPR006531">
    <property type="entry name" value="Gp5/Vgr_OB"/>
</dbReference>
<dbReference type="OrthoDB" id="1907165at2"/>
<comment type="caution">
    <text evidence="2">The sequence shown here is derived from an EMBL/GenBank/DDBJ whole genome shotgun (WGS) entry which is preliminary data.</text>
</comment>
<dbReference type="SUPFAM" id="SSF69279">
    <property type="entry name" value="Phage tail proteins"/>
    <property type="match status" value="1"/>
</dbReference>
<protein>
    <recommendedName>
        <fullName evidence="1">Gp5/Type VI secretion system Vgr protein OB-fold domain-containing protein</fullName>
    </recommendedName>
</protein>
<reference evidence="2 3" key="1">
    <citation type="submission" date="2018-02" db="EMBL/GenBank/DDBJ databases">
        <title>Genomic Encyclopedia of Archaeal and Bacterial Type Strains, Phase II (KMG-II): from individual species to whole genera.</title>
        <authorList>
            <person name="Goeker M."/>
        </authorList>
    </citation>
    <scope>NUCLEOTIDE SEQUENCE [LARGE SCALE GENOMIC DNA]</scope>
    <source>
        <strain evidence="2 3">DSM 3808</strain>
    </source>
</reference>
<organism evidence="2 3">
    <name type="scientific">Lacrimispora xylanisolvens</name>
    <dbReference type="NCBI Taxonomy" id="384636"/>
    <lineage>
        <taxon>Bacteria</taxon>
        <taxon>Bacillati</taxon>
        <taxon>Bacillota</taxon>
        <taxon>Clostridia</taxon>
        <taxon>Lachnospirales</taxon>
        <taxon>Lachnospiraceae</taxon>
        <taxon>Lacrimispora</taxon>
    </lineage>
</organism>
<sequence>MRAEKIEVEPFNEMRVIDYQSIKQVNEHANVKITGAIPIARLDEYIKTARNIKTVKITASELNGECYTLLFGYLTIFDIKVENGVAVMTLEVKTGTCLMERSAHTRTFQDTLITYRTVLETCNNFYDNGNMIMTCGKESPIPEFIMQYKETDWTFIKRLASYLHTVVVPDTQTGGVKYYFGLPKWKKRTMTQTVSYKICRDLAEFEKKKLQAIYIDEEESGYYEVESREIYEIGACVDFLEKELFIYRIESSMKGQELYHTYFLKSQKALMQERRFNKQIIGAALRGSVKSVKDDMVQISVSEDENRESTGYKWFPFSTVYSSPDGTGWYCMPECGDTVHLRFPSERASDAYVSSAVHEYSDERTMPEKKIFKNRQGKEICLAPDYILLTNNCGISVELSDGKGIRMKSNYSVLLEAGERISVTSKTADIVMNASSKLRLKQGDSAINISDGISMEGMHVRLH</sequence>
<dbReference type="EMBL" id="PTJA01000003">
    <property type="protein sequence ID" value="PPK82157.1"/>
    <property type="molecule type" value="Genomic_DNA"/>
</dbReference>
<keyword evidence="3" id="KW-1185">Reference proteome</keyword>
<dbReference type="Pfam" id="PF04717">
    <property type="entry name" value="Phage_base_V"/>
    <property type="match status" value="1"/>
</dbReference>
<gene>
    <name evidence="2" type="ORF">BXY41_103372</name>
</gene>
<evidence type="ECO:0000259" key="1">
    <source>
        <dbReference type="Pfam" id="PF04717"/>
    </source>
</evidence>
<dbReference type="RefSeq" id="WP_104436204.1">
    <property type="nucleotide sequence ID" value="NZ_PTJA01000003.1"/>
</dbReference>
<dbReference type="Proteomes" id="UP000237749">
    <property type="component" value="Unassembled WGS sequence"/>
</dbReference>
<name>A0A2S6HW72_9FIRM</name>
<dbReference type="Gene3D" id="3.55.50.10">
    <property type="entry name" value="Baseplate protein-like domains"/>
    <property type="match status" value="1"/>
</dbReference>
<proteinExistence type="predicted"/>
<feature type="domain" description="Gp5/Type VI secretion system Vgr protein OB-fold" evidence="1">
    <location>
        <begin position="286"/>
        <end position="357"/>
    </location>
</feature>
<evidence type="ECO:0000313" key="3">
    <source>
        <dbReference type="Proteomes" id="UP000237749"/>
    </source>
</evidence>
<evidence type="ECO:0000313" key="2">
    <source>
        <dbReference type="EMBL" id="PPK82157.1"/>
    </source>
</evidence>
<dbReference type="AlphaFoldDB" id="A0A2S6HW72"/>